<reference evidence="10" key="1">
    <citation type="submission" date="2016-10" db="EMBL/GenBank/DDBJ databases">
        <authorList>
            <person name="Varghese N."/>
            <person name="Submissions S."/>
        </authorList>
    </citation>
    <scope>NUCLEOTIDE SEQUENCE [LARGE SCALE GENOMIC DNA]</scope>
    <source>
        <strain evidence="10">DSM 28453</strain>
    </source>
</reference>
<dbReference type="OrthoDB" id="8479787at2"/>
<dbReference type="RefSeq" id="WP_093321436.1">
    <property type="nucleotide sequence ID" value="NZ_FOSZ01000002.1"/>
</dbReference>
<evidence type="ECO:0000256" key="4">
    <source>
        <dbReference type="ARBA" id="ARBA00022692"/>
    </source>
</evidence>
<protein>
    <submittedName>
        <fullName evidence="9">Outer membrane transport energization protein ExbD (TC 2.C.1.1.1)</fullName>
    </submittedName>
</protein>
<feature type="transmembrane region" description="Helical" evidence="8">
    <location>
        <begin position="12"/>
        <end position="31"/>
    </location>
</feature>
<keyword evidence="10" id="KW-1185">Reference proteome</keyword>
<keyword evidence="5 8" id="KW-1133">Transmembrane helix</keyword>
<dbReference type="GO" id="GO:0015031">
    <property type="term" value="P:protein transport"/>
    <property type="evidence" value="ECO:0007669"/>
    <property type="project" value="UniProtKB-KW"/>
</dbReference>
<comment type="subcellular location">
    <subcellularLocation>
        <location evidence="1">Cell membrane</location>
        <topology evidence="1">Single-pass membrane protein</topology>
    </subcellularLocation>
    <subcellularLocation>
        <location evidence="7">Cell membrane</location>
        <topology evidence="7">Single-pass type II membrane protein</topology>
    </subcellularLocation>
</comment>
<name>A0A1I4C2B3_9RHOB</name>
<keyword evidence="3" id="KW-1003">Cell membrane</keyword>
<dbReference type="InterPro" id="IPR003400">
    <property type="entry name" value="ExbD"/>
</dbReference>
<evidence type="ECO:0000256" key="3">
    <source>
        <dbReference type="ARBA" id="ARBA00022475"/>
    </source>
</evidence>
<gene>
    <name evidence="9" type="ORF">SAMN04488036_10217</name>
</gene>
<dbReference type="Pfam" id="PF02472">
    <property type="entry name" value="ExbD"/>
    <property type="match status" value="1"/>
</dbReference>
<proteinExistence type="inferred from homology"/>
<evidence type="ECO:0000256" key="6">
    <source>
        <dbReference type="ARBA" id="ARBA00023136"/>
    </source>
</evidence>
<dbReference type="EMBL" id="FOSZ01000002">
    <property type="protein sequence ID" value="SFK75214.1"/>
    <property type="molecule type" value="Genomic_DNA"/>
</dbReference>
<evidence type="ECO:0000256" key="5">
    <source>
        <dbReference type="ARBA" id="ARBA00022989"/>
    </source>
</evidence>
<dbReference type="AlphaFoldDB" id="A0A1I4C2B3"/>
<keyword evidence="4 7" id="KW-0812">Transmembrane</keyword>
<evidence type="ECO:0000313" key="10">
    <source>
        <dbReference type="Proteomes" id="UP000198851"/>
    </source>
</evidence>
<keyword evidence="6 8" id="KW-0472">Membrane</keyword>
<organism evidence="9 10">
    <name type="scientific">Shimia haliotis</name>
    <dbReference type="NCBI Taxonomy" id="1280847"/>
    <lineage>
        <taxon>Bacteria</taxon>
        <taxon>Pseudomonadati</taxon>
        <taxon>Pseudomonadota</taxon>
        <taxon>Alphaproteobacteria</taxon>
        <taxon>Rhodobacterales</taxon>
        <taxon>Roseobacteraceae</taxon>
    </lineage>
</organism>
<dbReference type="GO" id="GO:0005886">
    <property type="term" value="C:plasma membrane"/>
    <property type="evidence" value="ECO:0007669"/>
    <property type="project" value="UniProtKB-SubCell"/>
</dbReference>
<dbReference type="STRING" id="1280847.SAMN04488036_10217"/>
<dbReference type="GO" id="GO:0022857">
    <property type="term" value="F:transmembrane transporter activity"/>
    <property type="evidence" value="ECO:0007669"/>
    <property type="project" value="InterPro"/>
</dbReference>
<keyword evidence="7" id="KW-0813">Transport</keyword>
<dbReference type="Proteomes" id="UP000198851">
    <property type="component" value="Unassembled WGS sequence"/>
</dbReference>
<evidence type="ECO:0000256" key="7">
    <source>
        <dbReference type="RuleBase" id="RU003879"/>
    </source>
</evidence>
<evidence type="ECO:0000256" key="1">
    <source>
        <dbReference type="ARBA" id="ARBA00004162"/>
    </source>
</evidence>
<keyword evidence="7" id="KW-0653">Protein transport</keyword>
<evidence type="ECO:0000313" key="9">
    <source>
        <dbReference type="EMBL" id="SFK75214.1"/>
    </source>
</evidence>
<sequence length="127" mass="13588">MRITSPPRRPQGESIIPMINVVFLLLVFFLMTAQIAPPEPFDVTPPEAEIDTPAEGRRVLFVSASGEMAFEDARGEDAVLAALAGFPENESLMLRADQGVAAETIAALLPKLAANGVRALKLVSTSR</sequence>
<comment type="similarity">
    <text evidence="2 7">Belongs to the ExbD/TolR family.</text>
</comment>
<evidence type="ECO:0000256" key="2">
    <source>
        <dbReference type="ARBA" id="ARBA00005811"/>
    </source>
</evidence>
<accession>A0A1I4C2B3</accession>
<evidence type="ECO:0000256" key="8">
    <source>
        <dbReference type="SAM" id="Phobius"/>
    </source>
</evidence>